<dbReference type="InterPro" id="IPR003018">
    <property type="entry name" value="GAF"/>
</dbReference>
<dbReference type="SMART" id="SM00471">
    <property type="entry name" value="HDc"/>
    <property type="match status" value="1"/>
</dbReference>
<dbReference type="InterPro" id="IPR006674">
    <property type="entry name" value="HD_domain"/>
</dbReference>
<dbReference type="EMBL" id="CP001841">
    <property type="protein sequence ID" value="AEF82136.1"/>
    <property type="molecule type" value="Genomic_DNA"/>
</dbReference>
<reference evidence="3" key="1">
    <citation type="submission" date="2009-12" db="EMBL/GenBank/DDBJ databases">
        <title>Complete sequence of Treponema azotonutricium strain ZAS-9.</title>
        <authorList>
            <person name="Tetu S.G."/>
            <person name="Matson E."/>
            <person name="Ren Q."/>
            <person name="Seshadri R."/>
            <person name="Elbourne L."/>
            <person name="Hassan K.A."/>
            <person name="Durkin A."/>
            <person name="Radune D."/>
            <person name="Mohamoud Y."/>
            <person name="Shay R."/>
            <person name="Jin S."/>
            <person name="Zhang X."/>
            <person name="Lucey K."/>
            <person name="Ballor N.R."/>
            <person name="Ottesen E."/>
            <person name="Rosenthal R."/>
            <person name="Allen A."/>
            <person name="Leadbetter J.R."/>
            <person name="Paulsen I.T."/>
        </authorList>
    </citation>
    <scope>NUCLEOTIDE SEQUENCE [LARGE SCALE GENOMIC DNA]</scope>
    <source>
        <strain evidence="3">ATCC BAA-888 / DSM 13862 / ZAS-9</strain>
    </source>
</reference>
<keyword evidence="3" id="KW-1185">Reference proteome</keyword>
<sequence>MAAKETDFKSIIELDSELNRIQDFDLLLERILFEARKVVHADAGTIYVREVVEEGGQTVERLAFKYSHNETLQKKLPAGQKPVSSFFTVPINDKTISGYCAFTRKMVNVSDAYNLPAGVPYSFGSSFDQKIGYKTTSILAVPLVTAEGRLLGVIQILNSKDKHGNTIPFSVSDEFVISHFAANATTALERANMTRAMILRMIRMAELRDPKETGTHVSRVAGYAVEIYDRWAFHRGVSVTERERFRDTFKIASMLHDVGKVAISDVILKKPGRFTPEEYLVMQHHTIYGAGLFDDPLSAMDNIACDIALTHHENWDGTGYPGWVDPNSGKILKTGPDGKALGRKGEEIPLTGRIVAIADVFDALCSRRVYKEPWSEEQVLTELRNLAGTKFDPELMDIFFEILPSIKQIQSLYPETKE</sequence>
<feature type="domain" description="HD-GYP" evidence="1">
    <location>
        <begin position="191"/>
        <end position="415"/>
    </location>
</feature>
<dbReference type="STRING" id="545695.TREAZ_0925"/>
<dbReference type="PANTHER" id="PTHR43155:SF2">
    <property type="entry name" value="CYCLIC DI-GMP PHOSPHODIESTERASE PA4108"/>
    <property type="match status" value="1"/>
</dbReference>
<dbReference type="Gene3D" id="3.30.450.40">
    <property type="match status" value="1"/>
</dbReference>
<organism evidence="2 3">
    <name type="scientific">Leadbettera azotonutricia (strain ATCC BAA-888 / DSM 13862 / ZAS-9)</name>
    <name type="common">Treponema azotonutricium</name>
    <dbReference type="NCBI Taxonomy" id="545695"/>
    <lineage>
        <taxon>Bacteria</taxon>
        <taxon>Pseudomonadati</taxon>
        <taxon>Spirochaetota</taxon>
        <taxon>Spirochaetia</taxon>
        <taxon>Spirochaetales</taxon>
        <taxon>Breznakiellaceae</taxon>
        <taxon>Leadbettera</taxon>
    </lineage>
</organism>
<dbReference type="InterPro" id="IPR003607">
    <property type="entry name" value="HD/PDEase_dom"/>
</dbReference>
<dbReference type="Pfam" id="PF01590">
    <property type="entry name" value="GAF"/>
    <property type="match status" value="1"/>
</dbReference>
<dbReference type="AlphaFoldDB" id="F5Y8V9"/>
<dbReference type="KEGG" id="taz:TREAZ_0925"/>
<dbReference type="SMART" id="SM00065">
    <property type="entry name" value="GAF"/>
    <property type="match status" value="1"/>
</dbReference>
<dbReference type="InParanoid" id="F5Y8V9"/>
<dbReference type="eggNOG" id="COG3437">
    <property type="taxonomic scope" value="Bacteria"/>
</dbReference>
<dbReference type="PANTHER" id="PTHR43155">
    <property type="entry name" value="CYCLIC DI-GMP PHOSPHODIESTERASE PA4108-RELATED"/>
    <property type="match status" value="1"/>
</dbReference>
<dbReference type="Gene3D" id="1.10.3210.10">
    <property type="entry name" value="Hypothetical protein af1432"/>
    <property type="match status" value="1"/>
</dbReference>
<accession>F5Y8V9</accession>
<dbReference type="InterPro" id="IPR037522">
    <property type="entry name" value="HD_GYP_dom"/>
</dbReference>
<dbReference type="SUPFAM" id="SSF55781">
    <property type="entry name" value="GAF domain-like"/>
    <property type="match status" value="1"/>
</dbReference>
<gene>
    <name evidence="2" type="ordered locus">TREAZ_0925</name>
</gene>
<dbReference type="SUPFAM" id="SSF109604">
    <property type="entry name" value="HD-domain/PDEase-like"/>
    <property type="match status" value="1"/>
</dbReference>
<dbReference type="InterPro" id="IPR029016">
    <property type="entry name" value="GAF-like_dom_sf"/>
</dbReference>
<dbReference type="Proteomes" id="UP000009222">
    <property type="component" value="Chromosome"/>
</dbReference>
<proteinExistence type="predicted"/>
<dbReference type="PROSITE" id="PS51832">
    <property type="entry name" value="HD_GYP"/>
    <property type="match status" value="1"/>
</dbReference>
<protein>
    <submittedName>
        <fullName evidence="2">GAF domain/HD domain protein</fullName>
    </submittedName>
</protein>
<dbReference type="OrthoDB" id="9781505at2"/>
<evidence type="ECO:0000313" key="2">
    <source>
        <dbReference type="EMBL" id="AEF82136.1"/>
    </source>
</evidence>
<name>F5Y8V9_LEAAZ</name>
<evidence type="ECO:0000259" key="1">
    <source>
        <dbReference type="PROSITE" id="PS51832"/>
    </source>
</evidence>
<evidence type="ECO:0000313" key="3">
    <source>
        <dbReference type="Proteomes" id="UP000009222"/>
    </source>
</evidence>
<dbReference type="Pfam" id="PF01966">
    <property type="entry name" value="HD"/>
    <property type="match status" value="1"/>
</dbReference>
<dbReference type="eggNOG" id="COG2203">
    <property type="taxonomic scope" value="Bacteria"/>
</dbReference>
<dbReference type="HOGENOM" id="CLU_000445_92_13_12"/>
<reference evidence="2 3" key="2">
    <citation type="journal article" date="2011" name="ISME J.">
        <title>RNA-seq reveals cooperative metabolic interactions between two termite-gut spirochete species in co-culture.</title>
        <authorList>
            <person name="Rosenthal A.Z."/>
            <person name="Matson E.G."/>
            <person name="Eldar A."/>
            <person name="Leadbetter J.R."/>
        </authorList>
    </citation>
    <scope>NUCLEOTIDE SEQUENCE [LARGE SCALE GENOMIC DNA]</scope>
    <source>
        <strain evidence="3">ATCC BAA-888 / DSM 13862 / ZAS-9</strain>
    </source>
</reference>
<dbReference type="RefSeq" id="WP_015711056.1">
    <property type="nucleotide sequence ID" value="NC_015577.1"/>
</dbReference>
<dbReference type="CDD" id="cd00077">
    <property type="entry name" value="HDc"/>
    <property type="match status" value="1"/>
</dbReference>